<dbReference type="GO" id="GO:0003700">
    <property type="term" value="F:DNA-binding transcription factor activity"/>
    <property type="evidence" value="ECO:0007669"/>
    <property type="project" value="InterPro"/>
</dbReference>
<sequence length="254" mass="28987">MIVFVERTSSSAGRKMEQEAIHWAANGTAVVVRDPDKLYLTWLRRFFGNLKYDSFIRKVYRWGFRKSPPNTCDLQHNCHVFSHPYFCRDQLDLLYEMKSTPVIRSRSKMKKAEATKPFEQSQAMRQSAVQAAEITTNSLHTFSNPLRSIADMPQFYLAPQIPNEASTLAQQLLNLHTRALLSNSMLLQSHNDAAFSANALDILRLRLQLNQPLPQPSVEEMLQLLHGQNASNQIPSSVASVEALIRLLRQNPPR</sequence>
<name>A0A1Z5KKH3_FISSO</name>
<evidence type="ECO:0000256" key="4">
    <source>
        <dbReference type="RuleBase" id="RU004020"/>
    </source>
</evidence>
<proteinExistence type="inferred from homology"/>
<evidence type="ECO:0000256" key="3">
    <source>
        <dbReference type="ARBA" id="ARBA00023242"/>
    </source>
</evidence>
<dbReference type="InParanoid" id="A0A1Z5KKH3"/>
<evidence type="ECO:0000259" key="5">
    <source>
        <dbReference type="SMART" id="SM00415"/>
    </source>
</evidence>
<dbReference type="Gene3D" id="1.10.10.10">
    <property type="entry name" value="Winged helix-like DNA-binding domain superfamily/Winged helix DNA-binding domain"/>
    <property type="match status" value="1"/>
</dbReference>
<dbReference type="AlphaFoldDB" id="A0A1Z5KKH3"/>
<dbReference type="Pfam" id="PF00447">
    <property type="entry name" value="HSF_DNA-bind"/>
    <property type="match status" value="1"/>
</dbReference>
<dbReference type="InterPro" id="IPR036390">
    <property type="entry name" value="WH_DNA-bd_sf"/>
</dbReference>
<dbReference type="GO" id="GO:0043565">
    <property type="term" value="F:sequence-specific DNA binding"/>
    <property type="evidence" value="ECO:0007669"/>
    <property type="project" value="InterPro"/>
</dbReference>
<protein>
    <recommendedName>
        <fullName evidence="5">HSF-type DNA-binding domain-containing protein</fullName>
    </recommendedName>
</protein>
<comment type="similarity">
    <text evidence="4">Belongs to the HSF family.</text>
</comment>
<dbReference type="SUPFAM" id="SSF46785">
    <property type="entry name" value="Winged helix' DNA-binding domain"/>
    <property type="match status" value="1"/>
</dbReference>
<dbReference type="InterPro" id="IPR036388">
    <property type="entry name" value="WH-like_DNA-bd_sf"/>
</dbReference>
<evidence type="ECO:0000256" key="2">
    <source>
        <dbReference type="ARBA" id="ARBA00023125"/>
    </source>
</evidence>
<keyword evidence="7" id="KW-1185">Reference proteome</keyword>
<dbReference type="Proteomes" id="UP000198406">
    <property type="component" value="Unassembled WGS sequence"/>
</dbReference>
<dbReference type="OrthoDB" id="70209at2759"/>
<dbReference type="SMART" id="SM00415">
    <property type="entry name" value="HSF"/>
    <property type="match status" value="1"/>
</dbReference>
<comment type="subcellular location">
    <subcellularLocation>
        <location evidence="1">Nucleus</location>
    </subcellularLocation>
</comment>
<feature type="domain" description="HSF-type DNA-binding" evidence="5">
    <location>
        <begin position="1"/>
        <end position="100"/>
    </location>
</feature>
<dbReference type="PANTHER" id="PTHR10015:SF206">
    <property type="entry name" value="HSF-TYPE DNA-BINDING DOMAIN-CONTAINING PROTEIN"/>
    <property type="match status" value="1"/>
</dbReference>
<dbReference type="GO" id="GO:0005634">
    <property type="term" value="C:nucleus"/>
    <property type="evidence" value="ECO:0007669"/>
    <property type="project" value="UniProtKB-SubCell"/>
</dbReference>
<evidence type="ECO:0000256" key="1">
    <source>
        <dbReference type="ARBA" id="ARBA00004123"/>
    </source>
</evidence>
<evidence type="ECO:0000313" key="7">
    <source>
        <dbReference type="Proteomes" id="UP000198406"/>
    </source>
</evidence>
<dbReference type="EMBL" id="BDSP01000252">
    <property type="protein sequence ID" value="GAX26820.1"/>
    <property type="molecule type" value="Genomic_DNA"/>
</dbReference>
<dbReference type="InterPro" id="IPR000232">
    <property type="entry name" value="HSF_DNA-bd"/>
</dbReference>
<gene>
    <name evidence="6" type="ORF">FisN_9Lu100</name>
</gene>
<keyword evidence="2" id="KW-0238">DNA-binding</keyword>
<comment type="caution">
    <text evidence="6">The sequence shown here is derived from an EMBL/GenBank/DDBJ whole genome shotgun (WGS) entry which is preliminary data.</text>
</comment>
<evidence type="ECO:0000313" key="6">
    <source>
        <dbReference type="EMBL" id="GAX26820.1"/>
    </source>
</evidence>
<accession>A0A1Z5KKH3</accession>
<organism evidence="6 7">
    <name type="scientific">Fistulifera solaris</name>
    <name type="common">Oleaginous diatom</name>
    <dbReference type="NCBI Taxonomy" id="1519565"/>
    <lineage>
        <taxon>Eukaryota</taxon>
        <taxon>Sar</taxon>
        <taxon>Stramenopiles</taxon>
        <taxon>Ochrophyta</taxon>
        <taxon>Bacillariophyta</taxon>
        <taxon>Bacillariophyceae</taxon>
        <taxon>Bacillariophycidae</taxon>
        <taxon>Naviculales</taxon>
        <taxon>Naviculaceae</taxon>
        <taxon>Fistulifera</taxon>
    </lineage>
</organism>
<reference evidence="6 7" key="1">
    <citation type="journal article" date="2015" name="Plant Cell">
        <title>Oil accumulation by the oleaginous diatom Fistulifera solaris as revealed by the genome and transcriptome.</title>
        <authorList>
            <person name="Tanaka T."/>
            <person name="Maeda Y."/>
            <person name="Veluchamy A."/>
            <person name="Tanaka M."/>
            <person name="Abida H."/>
            <person name="Marechal E."/>
            <person name="Bowler C."/>
            <person name="Muto M."/>
            <person name="Sunaga Y."/>
            <person name="Tanaka M."/>
            <person name="Yoshino T."/>
            <person name="Taniguchi T."/>
            <person name="Fukuda Y."/>
            <person name="Nemoto M."/>
            <person name="Matsumoto M."/>
            <person name="Wong P.S."/>
            <person name="Aburatani S."/>
            <person name="Fujibuchi W."/>
        </authorList>
    </citation>
    <scope>NUCLEOTIDE SEQUENCE [LARGE SCALE GENOMIC DNA]</scope>
    <source>
        <strain evidence="6 7">JPCC DA0580</strain>
    </source>
</reference>
<dbReference type="PANTHER" id="PTHR10015">
    <property type="entry name" value="HEAT SHOCK TRANSCRIPTION FACTOR"/>
    <property type="match status" value="1"/>
</dbReference>
<keyword evidence="3" id="KW-0539">Nucleus</keyword>